<protein>
    <submittedName>
        <fullName evidence="1">Uncharacterized protein</fullName>
    </submittedName>
</protein>
<dbReference type="Proteomes" id="UP000813462">
    <property type="component" value="Unassembled WGS sequence"/>
</dbReference>
<reference evidence="1" key="1">
    <citation type="journal article" date="2021" name="Front. Plant Sci.">
        <title>Chromosome-Scale Genome Assembly for Chinese Sour Jujube and Insights Into Its Genome Evolution and Domestication Signature.</title>
        <authorList>
            <person name="Shen L.-Y."/>
            <person name="Luo H."/>
            <person name="Wang X.-L."/>
            <person name="Wang X.-M."/>
            <person name="Qiu X.-J."/>
            <person name="Liu H."/>
            <person name="Zhou S.-S."/>
            <person name="Jia K.-H."/>
            <person name="Nie S."/>
            <person name="Bao Y.-T."/>
            <person name="Zhang R.-G."/>
            <person name="Yun Q.-Z."/>
            <person name="Chai Y.-H."/>
            <person name="Lu J.-Y."/>
            <person name="Li Y."/>
            <person name="Zhao S.-W."/>
            <person name="Mao J.-F."/>
            <person name="Jia S.-G."/>
            <person name="Mao Y.-M."/>
        </authorList>
    </citation>
    <scope>NUCLEOTIDE SEQUENCE</scope>
    <source>
        <strain evidence="1">AT0</strain>
        <tissue evidence="1">Leaf</tissue>
    </source>
</reference>
<dbReference type="EMBL" id="JAEACU010000005">
    <property type="protein sequence ID" value="KAH7529218.1"/>
    <property type="molecule type" value="Genomic_DNA"/>
</dbReference>
<sequence>MEQLCRSYLMMRKDLYMIALVRQVCKENMMGQAVVQWGYDLYLSFEESILDDSEKLKFLGLRCVIIVMERGLNLVAVKSCSSCGGTGVVKTQKTPFGMMS</sequence>
<evidence type="ECO:0000313" key="2">
    <source>
        <dbReference type="Proteomes" id="UP000813462"/>
    </source>
</evidence>
<name>A0A978VFS9_ZIZJJ</name>
<organism evidence="1 2">
    <name type="scientific">Ziziphus jujuba var. spinosa</name>
    <dbReference type="NCBI Taxonomy" id="714518"/>
    <lineage>
        <taxon>Eukaryota</taxon>
        <taxon>Viridiplantae</taxon>
        <taxon>Streptophyta</taxon>
        <taxon>Embryophyta</taxon>
        <taxon>Tracheophyta</taxon>
        <taxon>Spermatophyta</taxon>
        <taxon>Magnoliopsida</taxon>
        <taxon>eudicotyledons</taxon>
        <taxon>Gunneridae</taxon>
        <taxon>Pentapetalae</taxon>
        <taxon>rosids</taxon>
        <taxon>fabids</taxon>
        <taxon>Rosales</taxon>
        <taxon>Rhamnaceae</taxon>
        <taxon>Paliureae</taxon>
        <taxon>Ziziphus</taxon>
    </lineage>
</organism>
<evidence type="ECO:0000313" key="1">
    <source>
        <dbReference type="EMBL" id="KAH7529218.1"/>
    </source>
</evidence>
<gene>
    <name evidence="1" type="ORF">FEM48_Zijuj05G0161200</name>
</gene>
<accession>A0A978VFS9</accession>
<dbReference type="AlphaFoldDB" id="A0A978VFS9"/>
<comment type="caution">
    <text evidence="1">The sequence shown here is derived from an EMBL/GenBank/DDBJ whole genome shotgun (WGS) entry which is preliminary data.</text>
</comment>
<proteinExistence type="predicted"/>